<comment type="caution">
    <text evidence="2">The sequence shown here is derived from an EMBL/GenBank/DDBJ whole genome shotgun (WGS) entry which is preliminary data.</text>
</comment>
<keyword evidence="3" id="KW-1185">Reference proteome</keyword>
<dbReference type="InterPro" id="IPR001611">
    <property type="entry name" value="Leu-rich_rpt"/>
</dbReference>
<dbReference type="SUPFAM" id="SSF52058">
    <property type="entry name" value="L domain-like"/>
    <property type="match status" value="1"/>
</dbReference>
<dbReference type="PANTHER" id="PTHR48006">
    <property type="entry name" value="LEUCINE-RICH REPEAT-CONTAINING PROTEIN DDB_G0281931-RELATED"/>
    <property type="match status" value="1"/>
</dbReference>
<name>A0AAV5M4B9_9ROSI</name>
<proteinExistence type="predicted"/>
<dbReference type="PANTHER" id="PTHR48006:SF34">
    <property type="entry name" value="OS08G0203700 PROTEIN"/>
    <property type="match status" value="1"/>
</dbReference>
<dbReference type="Pfam" id="PF00560">
    <property type="entry name" value="LRR_1"/>
    <property type="match status" value="1"/>
</dbReference>
<dbReference type="Proteomes" id="UP001054252">
    <property type="component" value="Unassembled WGS sequence"/>
</dbReference>
<reference evidence="2 3" key="1">
    <citation type="journal article" date="2021" name="Commun. Biol.">
        <title>The genome of Shorea leprosula (Dipterocarpaceae) highlights the ecological relevance of drought in aseasonal tropical rainforests.</title>
        <authorList>
            <person name="Ng K.K.S."/>
            <person name="Kobayashi M.J."/>
            <person name="Fawcett J.A."/>
            <person name="Hatakeyama M."/>
            <person name="Paape T."/>
            <person name="Ng C.H."/>
            <person name="Ang C.C."/>
            <person name="Tnah L.H."/>
            <person name="Lee C.T."/>
            <person name="Nishiyama T."/>
            <person name="Sese J."/>
            <person name="O'Brien M.J."/>
            <person name="Copetti D."/>
            <person name="Mohd Noor M.I."/>
            <person name="Ong R.C."/>
            <person name="Putra M."/>
            <person name="Sireger I.Z."/>
            <person name="Indrioko S."/>
            <person name="Kosugi Y."/>
            <person name="Izuno A."/>
            <person name="Isagi Y."/>
            <person name="Lee S.L."/>
            <person name="Shimizu K.K."/>
        </authorList>
    </citation>
    <scope>NUCLEOTIDE SEQUENCE [LARGE SCALE GENOMIC DNA]</scope>
    <source>
        <tissue evidence="2">Leaf</tissue>
    </source>
</reference>
<dbReference type="GO" id="GO:0005886">
    <property type="term" value="C:plasma membrane"/>
    <property type="evidence" value="ECO:0007669"/>
    <property type="project" value="TreeGrafter"/>
</dbReference>
<dbReference type="InterPro" id="IPR051824">
    <property type="entry name" value="LRR_Rcpt-Like_S/T_Kinase"/>
</dbReference>
<gene>
    <name evidence="2" type="ORF">SLEP1_g51504</name>
</gene>
<accession>A0AAV5M4B9</accession>
<evidence type="ECO:0000313" key="2">
    <source>
        <dbReference type="EMBL" id="GKV44312.1"/>
    </source>
</evidence>
<dbReference type="AlphaFoldDB" id="A0AAV5M4B9"/>
<dbReference type="InterPro" id="IPR032675">
    <property type="entry name" value="LRR_dom_sf"/>
</dbReference>
<dbReference type="EMBL" id="BPVZ01000179">
    <property type="protein sequence ID" value="GKV44312.1"/>
    <property type="molecule type" value="Genomic_DNA"/>
</dbReference>
<organism evidence="2 3">
    <name type="scientific">Rubroshorea leprosula</name>
    <dbReference type="NCBI Taxonomy" id="152421"/>
    <lineage>
        <taxon>Eukaryota</taxon>
        <taxon>Viridiplantae</taxon>
        <taxon>Streptophyta</taxon>
        <taxon>Embryophyta</taxon>
        <taxon>Tracheophyta</taxon>
        <taxon>Spermatophyta</taxon>
        <taxon>Magnoliopsida</taxon>
        <taxon>eudicotyledons</taxon>
        <taxon>Gunneridae</taxon>
        <taxon>Pentapetalae</taxon>
        <taxon>rosids</taxon>
        <taxon>malvids</taxon>
        <taxon>Malvales</taxon>
        <taxon>Dipterocarpaceae</taxon>
        <taxon>Rubroshorea</taxon>
    </lineage>
</organism>
<comment type="subcellular location">
    <subcellularLocation>
        <location evidence="1">Membrane</location>
        <topology evidence="1">Single-pass type I membrane protein</topology>
    </subcellularLocation>
</comment>
<sequence>MVSALNSIFQQWEIQAPQNSWNISGDPCNGAAQSLYDSNNPAIACDCSFNSATTCHITGLKVVGLNRRGGMPAELLAFKFLTVLDLRLNYLTGPLPAWIGNLSTLQRLSICINAFFGPIPKELGNLKELTYL</sequence>
<evidence type="ECO:0000256" key="1">
    <source>
        <dbReference type="ARBA" id="ARBA00004479"/>
    </source>
</evidence>
<protein>
    <submittedName>
        <fullName evidence="2">Uncharacterized protein</fullName>
    </submittedName>
</protein>
<dbReference type="Gene3D" id="3.80.10.10">
    <property type="entry name" value="Ribonuclease Inhibitor"/>
    <property type="match status" value="1"/>
</dbReference>
<evidence type="ECO:0000313" key="3">
    <source>
        <dbReference type="Proteomes" id="UP001054252"/>
    </source>
</evidence>